<feature type="compositionally biased region" description="Low complexity" evidence="6">
    <location>
        <begin position="339"/>
        <end position="352"/>
    </location>
</feature>
<evidence type="ECO:0000313" key="8">
    <source>
        <dbReference type="EMBL" id="REG01959.1"/>
    </source>
</evidence>
<dbReference type="Proteomes" id="UP000256913">
    <property type="component" value="Unassembled WGS sequence"/>
</dbReference>
<evidence type="ECO:0000256" key="6">
    <source>
        <dbReference type="SAM" id="MobiDB-lite"/>
    </source>
</evidence>
<dbReference type="Gene3D" id="3.40.1190.20">
    <property type="match status" value="1"/>
</dbReference>
<dbReference type="InterPro" id="IPR011611">
    <property type="entry name" value="PfkB_dom"/>
</dbReference>
<feature type="compositionally biased region" description="Polar residues" evidence="6">
    <location>
        <begin position="272"/>
        <end position="281"/>
    </location>
</feature>
<dbReference type="Pfam" id="PF00294">
    <property type="entry name" value="PfkB"/>
    <property type="match status" value="1"/>
</dbReference>
<dbReference type="CDD" id="cd01164">
    <property type="entry name" value="FruK_PfkB_like"/>
    <property type="match status" value="1"/>
</dbReference>
<dbReference type="PROSITE" id="PS00584">
    <property type="entry name" value="PFKB_KINASES_2"/>
    <property type="match status" value="1"/>
</dbReference>
<evidence type="ECO:0000256" key="2">
    <source>
        <dbReference type="ARBA" id="ARBA00022679"/>
    </source>
</evidence>
<dbReference type="InterPro" id="IPR029056">
    <property type="entry name" value="Ribokinase-like"/>
</dbReference>
<accession>A0A3D9ZXP6</accession>
<keyword evidence="9" id="KW-1185">Reference proteome</keyword>
<keyword evidence="5" id="KW-0067">ATP-binding</keyword>
<comment type="similarity">
    <text evidence="1">Belongs to the carbohydrate kinase PfkB family.</text>
</comment>
<dbReference type="GO" id="GO:0016052">
    <property type="term" value="P:carbohydrate catabolic process"/>
    <property type="evidence" value="ECO:0007669"/>
    <property type="project" value="UniProtKB-ARBA"/>
</dbReference>
<dbReference type="GO" id="GO:0005829">
    <property type="term" value="C:cytosol"/>
    <property type="evidence" value="ECO:0007669"/>
    <property type="project" value="TreeGrafter"/>
</dbReference>
<dbReference type="GO" id="GO:0005524">
    <property type="term" value="F:ATP binding"/>
    <property type="evidence" value="ECO:0007669"/>
    <property type="project" value="UniProtKB-KW"/>
</dbReference>
<evidence type="ECO:0000313" key="9">
    <source>
        <dbReference type="Proteomes" id="UP000256913"/>
    </source>
</evidence>
<dbReference type="PANTHER" id="PTHR46566:SF5">
    <property type="entry name" value="1-PHOSPHOFRUCTOKINASE"/>
    <property type="match status" value="1"/>
</dbReference>
<dbReference type="NCBIfam" id="TIGR03168">
    <property type="entry name" value="1-PFK"/>
    <property type="match status" value="1"/>
</dbReference>
<evidence type="ECO:0000256" key="5">
    <source>
        <dbReference type="ARBA" id="ARBA00022840"/>
    </source>
</evidence>
<feature type="compositionally biased region" description="Low complexity" evidence="6">
    <location>
        <begin position="289"/>
        <end position="306"/>
    </location>
</feature>
<comment type="caution">
    <text evidence="8">The sequence shown here is derived from an EMBL/GenBank/DDBJ whole genome shotgun (WGS) entry which is preliminary data.</text>
</comment>
<evidence type="ECO:0000256" key="4">
    <source>
        <dbReference type="ARBA" id="ARBA00022777"/>
    </source>
</evidence>
<dbReference type="InterPro" id="IPR002173">
    <property type="entry name" value="Carboh/pur_kinase_PfkB_CS"/>
</dbReference>
<keyword evidence="3" id="KW-0547">Nucleotide-binding</keyword>
<evidence type="ECO:0000256" key="3">
    <source>
        <dbReference type="ARBA" id="ARBA00022741"/>
    </source>
</evidence>
<organism evidence="8 9">
    <name type="scientific">Asanoa ferruginea</name>
    <dbReference type="NCBI Taxonomy" id="53367"/>
    <lineage>
        <taxon>Bacteria</taxon>
        <taxon>Bacillati</taxon>
        <taxon>Actinomycetota</taxon>
        <taxon>Actinomycetes</taxon>
        <taxon>Micromonosporales</taxon>
        <taxon>Micromonosporaceae</taxon>
        <taxon>Asanoa</taxon>
    </lineage>
</organism>
<dbReference type="GO" id="GO:0044281">
    <property type="term" value="P:small molecule metabolic process"/>
    <property type="evidence" value="ECO:0007669"/>
    <property type="project" value="UniProtKB-ARBA"/>
</dbReference>
<dbReference type="SUPFAM" id="SSF53613">
    <property type="entry name" value="Ribokinase-like"/>
    <property type="match status" value="1"/>
</dbReference>
<name>A0A3D9ZXP6_9ACTN</name>
<protein>
    <submittedName>
        <fullName evidence="8">1-phosphofructokinase family hexose kinase</fullName>
    </submittedName>
</protein>
<dbReference type="AlphaFoldDB" id="A0A3D9ZXP6"/>
<feature type="region of interest" description="Disordered" evidence="6">
    <location>
        <begin position="272"/>
        <end position="361"/>
    </location>
</feature>
<keyword evidence="2" id="KW-0808">Transferase</keyword>
<keyword evidence="4 8" id="KW-0418">Kinase</keyword>
<dbReference type="FunFam" id="3.40.1190.20:FF:000001">
    <property type="entry name" value="Phosphofructokinase"/>
    <property type="match status" value="1"/>
</dbReference>
<dbReference type="InterPro" id="IPR017583">
    <property type="entry name" value="Tagatose/fructose_Pkinase"/>
</dbReference>
<evidence type="ECO:0000259" key="7">
    <source>
        <dbReference type="Pfam" id="PF00294"/>
    </source>
</evidence>
<dbReference type="GO" id="GO:0008443">
    <property type="term" value="F:phosphofructokinase activity"/>
    <property type="evidence" value="ECO:0007669"/>
    <property type="project" value="TreeGrafter"/>
</dbReference>
<evidence type="ECO:0000256" key="1">
    <source>
        <dbReference type="ARBA" id="ARBA00010688"/>
    </source>
</evidence>
<dbReference type="PANTHER" id="PTHR46566">
    <property type="entry name" value="1-PHOSPHOFRUCTOKINASE-RELATED"/>
    <property type="match status" value="1"/>
</dbReference>
<proteinExistence type="inferred from homology"/>
<sequence>MIVTVTLNPSLDRAIEIDGLARGDVIRARSGHLDPGGKGVNVSRALLANGVASRAVLPCGGDEGGQLVRLLAAEGVDLVAVPIGGRTRSNITLAEPDGTVTKVNEPGPTLSAVEFDAVTGQALAAAGSAGWVVVCGSLPPGVTTEAFGRLCRRIVAAGVKLAVDTSGPALRAAAEAGAHLVKPNREELSEVVGGGLTARTDVVEAANRVRTWGAGAVLASLGADGAILVTADTVVSGTAPVTHPRSSVGAGDALLAGFLAALTRSGLARTANLSGTTNQAPTKPGAIRGQTATTGQTGTAGRNGEAGMTGPGPTGTAETNGEASVARSSPAGGAGDSGDAGTAGTSGPAGTAGDSGGDGRSESWRAELVAALAEGLAWGAAAVSLPGSRMPGPSDLRRDAVVIHPDSDSDLVRSLAQPG</sequence>
<reference evidence="8 9" key="1">
    <citation type="submission" date="2018-08" db="EMBL/GenBank/DDBJ databases">
        <title>Sequencing the genomes of 1000 actinobacteria strains.</title>
        <authorList>
            <person name="Klenk H.-P."/>
        </authorList>
    </citation>
    <scope>NUCLEOTIDE SEQUENCE [LARGE SCALE GENOMIC DNA]</scope>
    <source>
        <strain evidence="8 9">DSM 44099</strain>
    </source>
</reference>
<feature type="domain" description="Carbohydrate kinase PfkB" evidence="7">
    <location>
        <begin position="7"/>
        <end position="265"/>
    </location>
</feature>
<dbReference type="EMBL" id="QUMQ01000001">
    <property type="protein sequence ID" value="REG01959.1"/>
    <property type="molecule type" value="Genomic_DNA"/>
</dbReference>
<gene>
    <name evidence="8" type="ORF">DFJ67_8048</name>
</gene>
<feature type="compositionally biased region" description="Low complexity" evidence="6">
    <location>
        <begin position="314"/>
        <end position="331"/>
    </location>
</feature>